<dbReference type="PANTHER" id="PTHR43155">
    <property type="entry name" value="CYCLIC DI-GMP PHOSPHODIESTERASE PA4108-RELATED"/>
    <property type="match status" value="1"/>
</dbReference>
<dbReference type="NCBIfam" id="TIGR00254">
    <property type="entry name" value="GGDEF"/>
    <property type="match status" value="1"/>
</dbReference>
<gene>
    <name evidence="5" type="ORF">SAMN02745158_00194</name>
</gene>
<evidence type="ECO:0000259" key="3">
    <source>
        <dbReference type="PROSITE" id="PS50887"/>
    </source>
</evidence>
<organism evidence="5 6">
    <name type="scientific">Lactonifactor longoviformis DSM 17459</name>
    <dbReference type="NCBI Taxonomy" id="1122155"/>
    <lineage>
        <taxon>Bacteria</taxon>
        <taxon>Bacillati</taxon>
        <taxon>Bacillota</taxon>
        <taxon>Clostridia</taxon>
        <taxon>Eubacteriales</taxon>
        <taxon>Clostridiaceae</taxon>
        <taxon>Lactonifactor</taxon>
    </lineage>
</organism>
<dbReference type="PROSITE" id="PS51832">
    <property type="entry name" value="HD_GYP"/>
    <property type="match status" value="1"/>
</dbReference>
<evidence type="ECO:0000259" key="2">
    <source>
        <dbReference type="PROSITE" id="PS50112"/>
    </source>
</evidence>
<evidence type="ECO:0000313" key="6">
    <source>
        <dbReference type="Proteomes" id="UP000184245"/>
    </source>
</evidence>
<feature type="domain" description="GGDEF" evidence="3">
    <location>
        <begin position="177"/>
        <end position="308"/>
    </location>
</feature>
<feature type="domain" description="HD-GYP" evidence="4">
    <location>
        <begin position="298"/>
        <end position="493"/>
    </location>
</feature>
<dbReference type="InterPro" id="IPR003607">
    <property type="entry name" value="HD/PDEase_dom"/>
</dbReference>
<dbReference type="InterPro" id="IPR043128">
    <property type="entry name" value="Rev_trsase/Diguanyl_cyclase"/>
</dbReference>
<dbReference type="OrthoDB" id="9804747at2"/>
<dbReference type="NCBIfam" id="TIGR00229">
    <property type="entry name" value="sensory_box"/>
    <property type="match status" value="1"/>
</dbReference>
<dbReference type="AlphaFoldDB" id="A0A1M4SP96"/>
<evidence type="ECO:0000256" key="1">
    <source>
        <dbReference type="SAM" id="Coils"/>
    </source>
</evidence>
<dbReference type="PROSITE" id="PS50112">
    <property type="entry name" value="PAS"/>
    <property type="match status" value="1"/>
</dbReference>
<sequence>MEQKDDLKASEWAVKEGGYKQIFDGAPIGYVIYEEDGRIITANRAFGRMVGAGENSTESESKNFFDYILPEYEDVMWEMIHRILCYGETDAADIELQGECRTIAVTVTSRKYQERAEDNWKKRGGKAVIWSALTDTSGLKRKQMEIMELSRRDALTGMYNRHFYDDFVQNQNGDSELPLTVAMIDIDGLKMINDSLGHSFGDRAIIKVSRVLKKFASPNYLIIRTGGDEIVIFFRKTLLEEAQIYLNKVQEEIKSCILGGLPVSFSWGYAVKKEPEESLVTIISAAEDMMYSRKLLHSTGKKYETIDLILKTLFDRNSKIYRHSQRVSRLAGAFGQYLGWEQEKIHFLRQLGYVHDIGMASISDEILNKKELLNEEEKKEIRRHSETGYRILRSMPETHEMARVLLFHHENWDGSGYPYGIQGQEIPLESRLLMLVDAYDRMKYGYYGKAAENDKAIISELERWSGRQFDPWLERQFVKWMEEPSKDTKDYLPLF</sequence>
<dbReference type="InterPro" id="IPR037522">
    <property type="entry name" value="HD_GYP_dom"/>
</dbReference>
<dbReference type="InterPro" id="IPR029787">
    <property type="entry name" value="Nucleotide_cyclase"/>
</dbReference>
<keyword evidence="6" id="KW-1185">Reference proteome</keyword>
<dbReference type="EMBL" id="FQVI01000001">
    <property type="protein sequence ID" value="SHE34016.1"/>
    <property type="molecule type" value="Genomic_DNA"/>
</dbReference>
<dbReference type="SUPFAM" id="SSF55073">
    <property type="entry name" value="Nucleotide cyclase"/>
    <property type="match status" value="1"/>
</dbReference>
<evidence type="ECO:0000259" key="4">
    <source>
        <dbReference type="PROSITE" id="PS51832"/>
    </source>
</evidence>
<keyword evidence="1" id="KW-0175">Coiled coil</keyword>
<dbReference type="STRING" id="1122155.SAMN02745158_00194"/>
<dbReference type="Pfam" id="PF00990">
    <property type="entry name" value="GGDEF"/>
    <property type="match status" value="1"/>
</dbReference>
<dbReference type="InterPro" id="IPR000160">
    <property type="entry name" value="GGDEF_dom"/>
</dbReference>
<dbReference type="Pfam" id="PF13188">
    <property type="entry name" value="PAS_8"/>
    <property type="match status" value="1"/>
</dbReference>
<protein>
    <submittedName>
        <fullName evidence="5">PAS domain S-box-containing protein/diguanylate cyclase (GGDEF) domain-containing protein</fullName>
    </submittedName>
</protein>
<dbReference type="Proteomes" id="UP000184245">
    <property type="component" value="Unassembled WGS sequence"/>
</dbReference>
<dbReference type="CDD" id="cd00130">
    <property type="entry name" value="PAS"/>
    <property type="match status" value="1"/>
</dbReference>
<dbReference type="InterPro" id="IPR000014">
    <property type="entry name" value="PAS"/>
</dbReference>
<feature type="domain" description="PAS" evidence="2">
    <location>
        <begin position="15"/>
        <end position="87"/>
    </location>
</feature>
<dbReference type="InterPro" id="IPR035965">
    <property type="entry name" value="PAS-like_dom_sf"/>
</dbReference>
<name>A0A1M4SP96_9CLOT</name>
<dbReference type="PROSITE" id="PS50887">
    <property type="entry name" value="GGDEF"/>
    <property type="match status" value="1"/>
</dbReference>
<dbReference type="CDD" id="cd00077">
    <property type="entry name" value="HDc"/>
    <property type="match status" value="1"/>
</dbReference>
<proteinExistence type="predicted"/>
<dbReference type="CDD" id="cd01949">
    <property type="entry name" value="GGDEF"/>
    <property type="match status" value="1"/>
</dbReference>
<dbReference type="Gene3D" id="3.30.70.270">
    <property type="match status" value="1"/>
</dbReference>
<dbReference type="PANTHER" id="PTHR43155:SF2">
    <property type="entry name" value="CYCLIC DI-GMP PHOSPHODIESTERASE PA4108"/>
    <property type="match status" value="1"/>
</dbReference>
<reference evidence="5 6" key="1">
    <citation type="submission" date="2016-11" db="EMBL/GenBank/DDBJ databases">
        <authorList>
            <person name="Jaros S."/>
            <person name="Januszkiewicz K."/>
            <person name="Wedrychowicz H."/>
        </authorList>
    </citation>
    <scope>NUCLEOTIDE SEQUENCE [LARGE SCALE GENOMIC DNA]</scope>
    <source>
        <strain evidence="5 6">DSM 17459</strain>
    </source>
</reference>
<feature type="coiled-coil region" evidence="1">
    <location>
        <begin position="359"/>
        <end position="387"/>
    </location>
</feature>
<dbReference type="SUPFAM" id="SSF55785">
    <property type="entry name" value="PYP-like sensor domain (PAS domain)"/>
    <property type="match status" value="1"/>
</dbReference>
<dbReference type="Gene3D" id="3.30.450.20">
    <property type="entry name" value="PAS domain"/>
    <property type="match status" value="1"/>
</dbReference>
<accession>A0A1M4SP96</accession>
<dbReference type="RefSeq" id="WP_158640961.1">
    <property type="nucleotide sequence ID" value="NZ_FQVI01000001.1"/>
</dbReference>
<dbReference type="SUPFAM" id="SSF109604">
    <property type="entry name" value="HD-domain/PDEase-like"/>
    <property type="match status" value="1"/>
</dbReference>
<evidence type="ECO:0000313" key="5">
    <source>
        <dbReference type="EMBL" id="SHE34016.1"/>
    </source>
</evidence>
<dbReference type="Pfam" id="PF13487">
    <property type="entry name" value="HD_5"/>
    <property type="match status" value="1"/>
</dbReference>
<dbReference type="Gene3D" id="1.10.3210.10">
    <property type="entry name" value="Hypothetical protein af1432"/>
    <property type="match status" value="1"/>
</dbReference>
<dbReference type="SMART" id="SM00267">
    <property type="entry name" value="GGDEF"/>
    <property type="match status" value="1"/>
</dbReference>